<name>A0A7S2ZE35_9RHOD</name>
<evidence type="ECO:0000256" key="4">
    <source>
        <dbReference type="ARBA" id="ARBA00022786"/>
    </source>
</evidence>
<evidence type="ECO:0000259" key="7">
    <source>
        <dbReference type="Pfam" id="PF21403"/>
    </source>
</evidence>
<feature type="domain" description="OTU1 Ubl" evidence="7">
    <location>
        <begin position="1"/>
        <end position="54"/>
    </location>
</feature>
<dbReference type="Gene3D" id="3.10.20.90">
    <property type="entry name" value="Phosphatidylinositol 3-kinase Catalytic Subunit, Chain A, domain 1"/>
    <property type="match status" value="1"/>
</dbReference>
<proteinExistence type="predicted"/>
<sequence length="320" mass="35851">MRLRIRTSTGASGVVDNLSPDDNLLELRDAIGKVLGIEIGPSVKIVVGFPPKELPVGPQSLIKESVEDGDTLSVDVGRVKPTKKTPKRTRKRKPDLETTIDLVDGARSDVAEKLAFAAGNPLTALDEISKSFRASFQEEMKKREAERLGHWRYSSALAGTFRLLENKSTSSSFTVSFKAEGKAWLEESYPRYPPDVLQQLIPLIHSDVESRENLRSFNMSIVSPRVFWNVAVQYEGQVGDALPRSQCFMNSVGFVRSQPLVVSGGQHTVTEKSRRYFRQVEAALKKICPDLDWSFLSTRKRTLSEKAKRAKELNDIEEDR</sequence>
<evidence type="ECO:0000313" key="8">
    <source>
        <dbReference type="EMBL" id="CAE0037284.1"/>
    </source>
</evidence>
<keyword evidence="5" id="KW-0378">Hydrolase</keyword>
<keyword evidence="4" id="KW-0833">Ubl conjugation pathway</keyword>
<evidence type="ECO:0000256" key="2">
    <source>
        <dbReference type="ARBA" id="ARBA00012759"/>
    </source>
</evidence>
<dbReference type="Pfam" id="PF21403">
    <property type="entry name" value="OTU1_UBXL"/>
    <property type="match status" value="1"/>
</dbReference>
<keyword evidence="3" id="KW-0645">Protease</keyword>
<dbReference type="EC" id="3.4.19.12" evidence="2"/>
<dbReference type="EMBL" id="HBHW01006831">
    <property type="protein sequence ID" value="CAE0037284.1"/>
    <property type="molecule type" value="Transcribed_RNA"/>
</dbReference>
<gene>
    <name evidence="8" type="ORF">RMAR00112_LOCUS5234</name>
</gene>
<comment type="catalytic activity">
    <reaction evidence="1">
        <text>Thiol-dependent hydrolysis of ester, thioester, amide, peptide and isopeptide bonds formed by the C-terminal Gly of ubiquitin (a 76-residue protein attached to proteins as an intracellular targeting signal).</text>
        <dbReference type="EC" id="3.4.19.12"/>
    </reaction>
</comment>
<dbReference type="InterPro" id="IPR048857">
    <property type="entry name" value="OTU1_Ubl"/>
</dbReference>
<protein>
    <recommendedName>
        <fullName evidence="2">ubiquitinyl hydrolase 1</fullName>
        <ecNumber evidence="2">3.4.19.12</ecNumber>
    </recommendedName>
</protein>
<evidence type="ECO:0000256" key="5">
    <source>
        <dbReference type="ARBA" id="ARBA00022801"/>
    </source>
</evidence>
<dbReference type="AlphaFoldDB" id="A0A7S2ZE35"/>
<keyword evidence="6" id="KW-0788">Thiol protease</keyword>
<accession>A0A7S2ZE35</accession>
<reference evidence="8" key="1">
    <citation type="submission" date="2021-01" db="EMBL/GenBank/DDBJ databases">
        <authorList>
            <person name="Corre E."/>
            <person name="Pelletier E."/>
            <person name="Niang G."/>
            <person name="Scheremetjew M."/>
            <person name="Finn R."/>
            <person name="Kale V."/>
            <person name="Holt S."/>
            <person name="Cochrane G."/>
            <person name="Meng A."/>
            <person name="Brown T."/>
            <person name="Cohen L."/>
        </authorList>
    </citation>
    <scope>NUCLEOTIDE SEQUENCE</scope>
    <source>
        <strain evidence="8">CCMP 769</strain>
    </source>
</reference>
<evidence type="ECO:0000256" key="3">
    <source>
        <dbReference type="ARBA" id="ARBA00022670"/>
    </source>
</evidence>
<evidence type="ECO:0000256" key="6">
    <source>
        <dbReference type="ARBA" id="ARBA00022807"/>
    </source>
</evidence>
<evidence type="ECO:0000256" key="1">
    <source>
        <dbReference type="ARBA" id="ARBA00000707"/>
    </source>
</evidence>
<organism evidence="8">
    <name type="scientific">Rhodosorus marinus</name>
    <dbReference type="NCBI Taxonomy" id="101924"/>
    <lineage>
        <taxon>Eukaryota</taxon>
        <taxon>Rhodophyta</taxon>
        <taxon>Stylonematophyceae</taxon>
        <taxon>Stylonematales</taxon>
        <taxon>Stylonemataceae</taxon>
        <taxon>Rhodosorus</taxon>
    </lineage>
</organism>